<feature type="signal peptide" evidence="1">
    <location>
        <begin position="1"/>
        <end position="21"/>
    </location>
</feature>
<gene>
    <name evidence="3" type="ORF">HannXRQ_Chr05g0139641</name>
    <name evidence="2" type="ORF">HanXRQr2_Chr05g0205501</name>
</gene>
<dbReference type="Proteomes" id="UP000215914">
    <property type="component" value="Chromosome 5"/>
</dbReference>
<reference evidence="2" key="3">
    <citation type="submission" date="2020-06" db="EMBL/GenBank/DDBJ databases">
        <title>Helianthus annuus Genome sequencing and assembly Release 2.</title>
        <authorList>
            <person name="Gouzy J."/>
            <person name="Langlade N."/>
            <person name="Munos S."/>
        </authorList>
    </citation>
    <scope>NUCLEOTIDE SEQUENCE</scope>
    <source>
        <tissue evidence="2">Leaves</tissue>
    </source>
</reference>
<accession>A0A251UNV8</accession>
<protein>
    <submittedName>
        <fullName evidence="2">Root meristem growth factor 9</fullName>
    </submittedName>
</protein>
<evidence type="ECO:0000313" key="2">
    <source>
        <dbReference type="EMBL" id="KAF5805129.1"/>
    </source>
</evidence>
<dbReference type="Gramene" id="mRNA:HanXRQr2_Chr05g0205501">
    <property type="protein sequence ID" value="mRNA:HanXRQr2_Chr05g0205501"/>
    <property type="gene ID" value="HanXRQr2_Chr05g0205501"/>
</dbReference>
<evidence type="ECO:0000313" key="3">
    <source>
        <dbReference type="EMBL" id="OTG24703.1"/>
    </source>
</evidence>
<dbReference type="PANTHER" id="PTHR33743">
    <property type="entry name" value="PROTEIN GOLVEN 6-RELATED"/>
    <property type="match status" value="1"/>
</dbReference>
<dbReference type="EMBL" id="CM007894">
    <property type="protein sequence ID" value="OTG24703.1"/>
    <property type="molecule type" value="Genomic_DNA"/>
</dbReference>
<dbReference type="PANTHER" id="PTHR33743:SF19">
    <property type="entry name" value="PROTEIN GOLVEN 6"/>
    <property type="match status" value="1"/>
</dbReference>
<sequence length="98" mass="11020">MKHSRVFALLVLFALLYEAQGINRNLMTGAKYSTITSKNYMNDGDKGNPQAEMKSTRENFTVGSTAENSKVILPHYQDVIDLAGMDYSPPRRKTPIHN</sequence>
<dbReference type="InterPro" id="IPR049306">
    <property type="entry name" value="GLV1-2"/>
</dbReference>
<dbReference type="InParanoid" id="A0A251UNV8"/>
<dbReference type="EMBL" id="MNCJ02000320">
    <property type="protein sequence ID" value="KAF5805129.1"/>
    <property type="molecule type" value="Genomic_DNA"/>
</dbReference>
<name>A0A251UNV8_HELAN</name>
<dbReference type="Pfam" id="PF21529">
    <property type="entry name" value="GLV1-2"/>
    <property type="match status" value="1"/>
</dbReference>
<evidence type="ECO:0000256" key="1">
    <source>
        <dbReference type="SAM" id="SignalP"/>
    </source>
</evidence>
<organism evidence="3 4">
    <name type="scientific">Helianthus annuus</name>
    <name type="common">Common sunflower</name>
    <dbReference type="NCBI Taxonomy" id="4232"/>
    <lineage>
        <taxon>Eukaryota</taxon>
        <taxon>Viridiplantae</taxon>
        <taxon>Streptophyta</taxon>
        <taxon>Embryophyta</taxon>
        <taxon>Tracheophyta</taxon>
        <taxon>Spermatophyta</taxon>
        <taxon>Magnoliopsida</taxon>
        <taxon>eudicotyledons</taxon>
        <taxon>Gunneridae</taxon>
        <taxon>Pentapetalae</taxon>
        <taxon>asterids</taxon>
        <taxon>campanulids</taxon>
        <taxon>Asterales</taxon>
        <taxon>Asteraceae</taxon>
        <taxon>Asteroideae</taxon>
        <taxon>Heliantheae alliance</taxon>
        <taxon>Heliantheae</taxon>
        <taxon>Helianthus</taxon>
    </lineage>
</organism>
<feature type="chain" id="PRO_5012852186" evidence="1">
    <location>
        <begin position="22"/>
        <end position="98"/>
    </location>
</feature>
<dbReference type="OMA" id="MDYSLAR"/>
<keyword evidence="4" id="KW-1185">Reference proteome</keyword>
<reference evidence="3" key="2">
    <citation type="submission" date="2017-02" db="EMBL/GenBank/DDBJ databases">
        <title>Sunflower complete genome.</title>
        <authorList>
            <person name="Langlade N."/>
            <person name="Munos S."/>
        </authorList>
    </citation>
    <scope>NUCLEOTIDE SEQUENCE [LARGE SCALE GENOMIC DNA]</scope>
    <source>
        <tissue evidence="3">Leaves</tissue>
    </source>
</reference>
<evidence type="ECO:0000313" key="4">
    <source>
        <dbReference type="Proteomes" id="UP000215914"/>
    </source>
</evidence>
<dbReference type="AlphaFoldDB" id="A0A251UNV8"/>
<reference evidence="2 4" key="1">
    <citation type="journal article" date="2017" name="Nature">
        <title>The sunflower genome provides insights into oil metabolism, flowering and Asterid evolution.</title>
        <authorList>
            <person name="Badouin H."/>
            <person name="Gouzy J."/>
            <person name="Grassa C.J."/>
            <person name="Murat F."/>
            <person name="Staton S.E."/>
            <person name="Cottret L."/>
            <person name="Lelandais-Briere C."/>
            <person name="Owens G.L."/>
            <person name="Carrere S."/>
            <person name="Mayjonade B."/>
            <person name="Legrand L."/>
            <person name="Gill N."/>
            <person name="Kane N.C."/>
            <person name="Bowers J.E."/>
            <person name="Hubner S."/>
            <person name="Bellec A."/>
            <person name="Berard A."/>
            <person name="Berges H."/>
            <person name="Blanchet N."/>
            <person name="Boniface M.C."/>
            <person name="Brunel D."/>
            <person name="Catrice O."/>
            <person name="Chaidir N."/>
            <person name="Claudel C."/>
            <person name="Donnadieu C."/>
            <person name="Faraut T."/>
            <person name="Fievet G."/>
            <person name="Helmstetter N."/>
            <person name="King M."/>
            <person name="Knapp S.J."/>
            <person name="Lai Z."/>
            <person name="Le Paslier M.C."/>
            <person name="Lippi Y."/>
            <person name="Lorenzon L."/>
            <person name="Mandel J.R."/>
            <person name="Marage G."/>
            <person name="Marchand G."/>
            <person name="Marquand E."/>
            <person name="Bret-Mestries E."/>
            <person name="Morien E."/>
            <person name="Nambeesan S."/>
            <person name="Nguyen T."/>
            <person name="Pegot-Espagnet P."/>
            <person name="Pouilly N."/>
            <person name="Raftis F."/>
            <person name="Sallet E."/>
            <person name="Schiex T."/>
            <person name="Thomas J."/>
            <person name="Vandecasteele C."/>
            <person name="Vares D."/>
            <person name="Vear F."/>
            <person name="Vautrin S."/>
            <person name="Crespi M."/>
            <person name="Mangin B."/>
            <person name="Burke J.M."/>
            <person name="Salse J."/>
            <person name="Munos S."/>
            <person name="Vincourt P."/>
            <person name="Rieseberg L.H."/>
            <person name="Langlade N.B."/>
        </authorList>
    </citation>
    <scope>NUCLEOTIDE SEQUENCE [LARGE SCALE GENOMIC DNA]</scope>
    <source>
        <strain evidence="4">cv. SF193</strain>
        <tissue evidence="2">Leaves</tissue>
    </source>
</reference>
<keyword evidence="1" id="KW-0732">Signal</keyword>
<proteinExistence type="predicted"/>